<dbReference type="KEGG" id="mpp:MICPUCDRAFT_57407"/>
<name>C1MQT7_MICPC</name>
<keyword evidence="4" id="KW-1185">Reference proteome</keyword>
<dbReference type="Proteomes" id="UP000001876">
    <property type="component" value="Unassembled WGS sequence"/>
</dbReference>
<dbReference type="OMA" id="DCADEIT"/>
<reference evidence="3 4" key="1">
    <citation type="journal article" date="2009" name="Science">
        <title>Green evolution and dynamic adaptations revealed by genomes of the marine picoeukaryotes Micromonas.</title>
        <authorList>
            <person name="Worden A.Z."/>
            <person name="Lee J.H."/>
            <person name="Mock T."/>
            <person name="Rouze P."/>
            <person name="Simmons M.P."/>
            <person name="Aerts A.L."/>
            <person name="Allen A.E."/>
            <person name="Cuvelier M.L."/>
            <person name="Derelle E."/>
            <person name="Everett M.V."/>
            <person name="Foulon E."/>
            <person name="Grimwood J."/>
            <person name="Gundlach H."/>
            <person name="Henrissat B."/>
            <person name="Napoli C."/>
            <person name="McDonald S.M."/>
            <person name="Parker M.S."/>
            <person name="Rombauts S."/>
            <person name="Salamov A."/>
            <person name="Von Dassow P."/>
            <person name="Badger J.H."/>
            <person name="Coutinho P.M."/>
            <person name="Demir E."/>
            <person name="Dubchak I."/>
            <person name="Gentemann C."/>
            <person name="Eikrem W."/>
            <person name="Gready J.E."/>
            <person name="John U."/>
            <person name="Lanier W."/>
            <person name="Lindquist E.A."/>
            <person name="Lucas S."/>
            <person name="Mayer K.F."/>
            <person name="Moreau H."/>
            <person name="Not F."/>
            <person name="Otillar R."/>
            <person name="Panaud O."/>
            <person name="Pangilinan J."/>
            <person name="Paulsen I."/>
            <person name="Piegu B."/>
            <person name="Poliakov A."/>
            <person name="Robbens S."/>
            <person name="Schmutz J."/>
            <person name="Toulza E."/>
            <person name="Wyss T."/>
            <person name="Zelensky A."/>
            <person name="Zhou K."/>
            <person name="Armbrust E.V."/>
            <person name="Bhattacharya D."/>
            <person name="Goodenough U.W."/>
            <person name="Van de Peer Y."/>
            <person name="Grigoriev I.V."/>
        </authorList>
    </citation>
    <scope>NUCLEOTIDE SEQUENCE [LARGE SCALE GENOMIC DNA]</scope>
    <source>
        <strain evidence="3 4">CCMP1545</strain>
    </source>
</reference>
<proteinExistence type="predicted"/>
<dbReference type="AlphaFoldDB" id="C1MQT7"/>
<keyword evidence="1" id="KW-1133">Transmembrane helix</keyword>
<organism evidence="4">
    <name type="scientific">Micromonas pusilla (strain CCMP1545)</name>
    <name type="common">Picoplanktonic green alga</name>
    <dbReference type="NCBI Taxonomy" id="564608"/>
    <lineage>
        <taxon>Eukaryota</taxon>
        <taxon>Viridiplantae</taxon>
        <taxon>Chlorophyta</taxon>
        <taxon>Mamiellophyceae</taxon>
        <taxon>Mamiellales</taxon>
        <taxon>Mamiellaceae</taxon>
        <taxon>Micromonas</taxon>
    </lineage>
</organism>
<feature type="chain" id="PRO_5002910439" evidence="2">
    <location>
        <begin position="23"/>
        <end position="391"/>
    </location>
</feature>
<dbReference type="OrthoDB" id="10582767at2759"/>
<dbReference type="RefSeq" id="XP_003058185.1">
    <property type="nucleotide sequence ID" value="XM_003058139.1"/>
</dbReference>
<protein>
    <submittedName>
        <fullName evidence="3">Predicted protein</fullName>
    </submittedName>
</protein>
<keyword evidence="1" id="KW-0812">Transmembrane</keyword>
<dbReference type="GeneID" id="9683252"/>
<gene>
    <name evidence="3" type="ORF">MICPUCDRAFT_57407</name>
</gene>
<evidence type="ECO:0000313" key="3">
    <source>
        <dbReference type="EMBL" id="EEH58136.1"/>
    </source>
</evidence>
<dbReference type="EMBL" id="GG663738">
    <property type="protein sequence ID" value="EEH58136.1"/>
    <property type="molecule type" value="Genomic_DNA"/>
</dbReference>
<evidence type="ECO:0000256" key="1">
    <source>
        <dbReference type="SAM" id="Phobius"/>
    </source>
</evidence>
<accession>C1MQT7</accession>
<feature type="signal peptide" evidence="2">
    <location>
        <begin position="1"/>
        <end position="22"/>
    </location>
</feature>
<evidence type="ECO:0000313" key="4">
    <source>
        <dbReference type="Proteomes" id="UP000001876"/>
    </source>
</evidence>
<sequence>MTRVIATLLSVLLATILASASASSPPPSRGLEAMGAAACAETEAFCEKTILRALREDAKLRAFLEDVRQRAMYHSPGDLAGYAHAVPNPTSLRFPEQLALGCCLAAGECKTDLQYAAPADGPEETEEEEAEAIARGEADARRAAGEILLAAASHEDAGKMPAVQLLGANAHACAPPAGESRCGAKLVDAYRRAGNAGYEVGNLRAGEALLARFSGSLIADETLGCPRADARNEAGDFADAATARALFKQLLASNEHDKRASKRLKELREAEDRVASGDGPSGKPDLAYAAADALVNAVLKGVFVIVVVVVPSFLARNTRFARAVRDVAWRYSGCAMIARQFRRELEFFRFAKPRVVNGGRAAARVERRQSAKKTAKAVMKEVMKAEAKKSL</sequence>
<feature type="transmembrane region" description="Helical" evidence="1">
    <location>
        <begin position="293"/>
        <end position="315"/>
    </location>
</feature>
<keyword evidence="1" id="KW-0472">Membrane</keyword>
<keyword evidence="2" id="KW-0732">Signal</keyword>
<evidence type="ECO:0000256" key="2">
    <source>
        <dbReference type="SAM" id="SignalP"/>
    </source>
</evidence>